<dbReference type="EMBL" id="CAJJDP010000024">
    <property type="protein sequence ID" value="CAD8151050.1"/>
    <property type="molecule type" value="Genomic_DNA"/>
</dbReference>
<dbReference type="Proteomes" id="UP000683925">
    <property type="component" value="Unassembled WGS sequence"/>
</dbReference>
<evidence type="ECO:0000313" key="4">
    <source>
        <dbReference type="Proteomes" id="UP000683925"/>
    </source>
</evidence>
<feature type="transmembrane region" description="Helical" evidence="2">
    <location>
        <begin position="424"/>
        <end position="446"/>
    </location>
</feature>
<evidence type="ECO:0008006" key="5">
    <source>
        <dbReference type="Google" id="ProtNLM"/>
    </source>
</evidence>
<evidence type="ECO:0000256" key="1">
    <source>
        <dbReference type="SAM" id="MobiDB-lite"/>
    </source>
</evidence>
<feature type="transmembrane region" description="Helical" evidence="2">
    <location>
        <begin position="385"/>
        <end position="404"/>
    </location>
</feature>
<gene>
    <name evidence="3" type="ORF">POCTA_138.1.T0240269</name>
</gene>
<keyword evidence="2" id="KW-1133">Transmembrane helix</keyword>
<reference evidence="3" key="1">
    <citation type="submission" date="2021-01" db="EMBL/GenBank/DDBJ databases">
        <authorList>
            <consortium name="Genoscope - CEA"/>
            <person name="William W."/>
        </authorList>
    </citation>
    <scope>NUCLEOTIDE SEQUENCE</scope>
</reference>
<organism evidence="3 4">
    <name type="scientific">Paramecium octaurelia</name>
    <dbReference type="NCBI Taxonomy" id="43137"/>
    <lineage>
        <taxon>Eukaryota</taxon>
        <taxon>Sar</taxon>
        <taxon>Alveolata</taxon>
        <taxon>Ciliophora</taxon>
        <taxon>Intramacronucleata</taxon>
        <taxon>Oligohymenophorea</taxon>
        <taxon>Peniculida</taxon>
        <taxon>Parameciidae</taxon>
        <taxon>Paramecium</taxon>
    </lineage>
</organism>
<accession>A0A8S1TFI8</accession>
<feature type="transmembrane region" description="Helical" evidence="2">
    <location>
        <begin position="46"/>
        <end position="65"/>
    </location>
</feature>
<name>A0A8S1TFI8_PAROT</name>
<comment type="caution">
    <text evidence="3">The sequence shown here is derived from an EMBL/GenBank/DDBJ whole genome shotgun (WGS) entry which is preliminary data.</text>
</comment>
<keyword evidence="2" id="KW-0472">Membrane</keyword>
<proteinExistence type="predicted"/>
<sequence length="575" mass="67688">MNILNDQQSHAIILDPGQHTQFLFISKFTTKRKPQIKHKFLNRLDINFTIINLVCLLIFYFSLVYSKEYPSEELYDQFIFNQNQGIIEDIIFLNSSIRCPSQYESLFNYNWPGTYVGCDCTQKLSPQEISSQAIFTENFKKQRQCEQSELQRGCKTVFEIKEKSLILLNDNNYSKPFLLCAKRNYNISLRFNFTYCQLENKTICGSGEQTYCLPPEVECPISEIGFTTNFDSMNSNFKNNTKLGKSFNVSNRLQFYYTKNQTYMPISQVQITETDGVCKLNSQNNISPNRSDYYLMKIQRKNCQENDTQFKIVNRISEDQFYLANNLLYLNRSLSYFKTNSSIIWSLQTKSYTQIRDNCQYGSEDRISQYEQFLRKIDLQGYRNLRYVTSFLIIPILLLIIKLFQTEIEDIEISKLRKIERSQIIVLLVLRFVKLSIHFSIFAIGLNYDLKLNQYIEYFTDFISSQCIVTELASNIYDFEQLSDSFLFRICFILLLYVAQICQGVYFLWQIWKIIPICRDDILPKNKVLPEPESFVEPQNENSNQQNPTNLSKNSQCKDNPSQSEQESPLKLNQD</sequence>
<feature type="region of interest" description="Disordered" evidence="1">
    <location>
        <begin position="533"/>
        <end position="575"/>
    </location>
</feature>
<dbReference type="AlphaFoldDB" id="A0A8S1TFI8"/>
<feature type="compositionally biased region" description="Polar residues" evidence="1">
    <location>
        <begin position="551"/>
        <end position="575"/>
    </location>
</feature>
<dbReference type="OMA" id="QCIVTEL"/>
<evidence type="ECO:0000256" key="2">
    <source>
        <dbReference type="SAM" id="Phobius"/>
    </source>
</evidence>
<keyword evidence="2" id="KW-0812">Transmembrane</keyword>
<dbReference type="OrthoDB" id="308771at2759"/>
<feature type="transmembrane region" description="Helical" evidence="2">
    <location>
        <begin position="486"/>
        <end position="509"/>
    </location>
</feature>
<feature type="compositionally biased region" description="Low complexity" evidence="1">
    <location>
        <begin position="537"/>
        <end position="550"/>
    </location>
</feature>
<keyword evidence="4" id="KW-1185">Reference proteome</keyword>
<evidence type="ECO:0000313" key="3">
    <source>
        <dbReference type="EMBL" id="CAD8151050.1"/>
    </source>
</evidence>
<protein>
    <recommendedName>
        <fullName evidence="5">Transmembrane protein</fullName>
    </recommendedName>
</protein>